<organism evidence="1 2">
    <name type="scientific">Entotheonella factor</name>
    <dbReference type="NCBI Taxonomy" id="1429438"/>
    <lineage>
        <taxon>Bacteria</taxon>
        <taxon>Pseudomonadati</taxon>
        <taxon>Nitrospinota/Tectimicrobiota group</taxon>
        <taxon>Candidatus Tectimicrobiota</taxon>
        <taxon>Candidatus Entotheonellia</taxon>
        <taxon>Candidatus Entotheonellales</taxon>
        <taxon>Candidatus Entotheonellaceae</taxon>
        <taxon>Candidatus Entotheonella</taxon>
    </lineage>
</organism>
<accession>W4L3H3</accession>
<gene>
    <name evidence="1" type="ORF">ETSY1_42995</name>
</gene>
<proteinExistence type="predicted"/>
<dbReference type="AlphaFoldDB" id="W4L3H3"/>
<name>W4L3H3_ENTF1</name>
<dbReference type="PANTHER" id="PTHR37029">
    <property type="entry name" value="SSR1768 PROTEIN"/>
    <property type="match status" value="1"/>
</dbReference>
<evidence type="ECO:0008006" key="3">
    <source>
        <dbReference type="Google" id="ProtNLM"/>
    </source>
</evidence>
<protein>
    <recommendedName>
        <fullName evidence="3">DUF2283 domain-containing protein</fullName>
    </recommendedName>
</protein>
<dbReference type="EMBL" id="AZHW01001432">
    <property type="protein sequence ID" value="ETW92592.1"/>
    <property type="molecule type" value="Genomic_DNA"/>
</dbReference>
<dbReference type="Proteomes" id="UP000019141">
    <property type="component" value="Unassembled WGS sequence"/>
</dbReference>
<evidence type="ECO:0000313" key="1">
    <source>
        <dbReference type="EMBL" id="ETW92592.1"/>
    </source>
</evidence>
<reference evidence="1 2" key="1">
    <citation type="journal article" date="2014" name="Nature">
        <title>An environmental bacterial taxon with a large and distinct metabolic repertoire.</title>
        <authorList>
            <person name="Wilson M.C."/>
            <person name="Mori T."/>
            <person name="Ruckert C."/>
            <person name="Uria A.R."/>
            <person name="Helf M.J."/>
            <person name="Takada K."/>
            <person name="Gernert C."/>
            <person name="Steffens U.A."/>
            <person name="Heycke N."/>
            <person name="Schmitt S."/>
            <person name="Rinke C."/>
            <person name="Helfrich E.J."/>
            <person name="Brachmann A.O."/>
            <person name="Gurgui C."/>
            <person name="Wakimoto T."/>
            <person name="Kracht M."/>
            <person name="Crusemann M."/>
            <person name="Hentschel U."/>
            <person name="Abe I."/>
            <person name="Matsunaga S."/>
            <person name="Kalinowski J."/>
            <person name="Takeyama H."/>
            <person name="Piel J."/>
        </authorList>
    </citation>
    <scope>NUCLEOTIDE SEQUENCE [LARGE SCALE GENOMIC DNA]</scope>
    <source>
        <strain evidence="2">TSY1</strain>
    </source>
</reference>
<sequence>MKLEYDAEADAAYIRLSDKLSHQTEEESDVCIVDYDEKGHVVAIELLSVFGFAGTSLYALVQKGLLSSENAESLLRELRNALVTA</sequence>
<dbReference type="Pfam" id="PF10049">
    <property type="entry name" value="DUF2283"/>
    <property type="match status" value="1"/>
</dbReference>
<evidence type="ECO:0000313" key="2">
    <source>
        <dbReference type="Proteomes" id="UP000019141"/>
    </source>
</evidence>
<dbReference type="HOGENOM" id="CLU_2506540_0_0_7"/>
<dbReference type="PANTHER" id="PTHR37029:SF1">
    <property type="entry name" value="SSR1768 PROTEIN"/>
    <property type="match status" value="1"/>
</dbReference>
<comment type="caution">
    <text evidence="1">The sequence shown here is derived from an EMBL/GenBank/DDBJ whole genome shotgun (WGS) entry which is preliminary data.</text>
</comment>
<dbReference type="InterPro" id="IPR019270">
    <property type="entry name" value="DUF2283"/>
</dbReference>
<keyword evidence="2" id="KW-1185">Reference proteome</keyword>